<protein>
    <submittedName>
        <fullName evidence="1">NAC domain protein</fullName>
    </submittedName>
</protein>
<proteinExistence type="predicted"/>
<dbReference type="EMBL" id="CM051403">
    <property type="protein sequence ID" value="KAJ4709482.1"/>
    <property type="molecule type" value="Genomic_DNA"/>
</dbReference>
<evidence type="ECO:0000313" key="2">
    <source>
        <dbReference type="Proteomes" id="UP001164539"/>
    </source>
</evidence>
<comment type="caution">
    <text evidence="1">The sequence shown here is derived from an EMBL/GenBank/DDBJ whole genome shotgun (WGS) entry which is preliminary data.</text>
</comment>
<keyword evidence="2" id="KW-1185">Reference proteome</keyword>
<dbReference type="Proteomes" id="UP001164539">
    <property type="component" value="Chromosome 10"/>
</dbReference>
<evidence type="ECO:0000313" key="1">
    <source>
        <dbReference type="EMBL" id="KAJ4709482.1"/>
    </source>
</evidence>
<reference evidence="1 2" key="1">
    <citation type="journal article" date="2023" name="Science">
        <title>Complex scaffold remodeling in plant triterpene biosynthesis.</title>
        <authorList>
            <person name="De La Pena R."/>
            <person name="Hodgson H."/>
            <person name="Liu J.C."/>
            <person name="Stephenson M.J."/>
            <person name="Martin A.C."/>
            <person name="Owen C."/>
            <person name="Harkess A."/>
            <person name="Leebens-Mack J."/>
            <person name="Jimenez L.E."/>
            <person name="Osbourn A."/>
            <person name="Sattely E.S."/>
        </authorList>
    </citation>
    <scope>NUCLEOTIDE SEQUENCE [LARGE SCALE GENOMIC DNA]</scope>
    <source>
        <strain evidence="2">cv. JPN11</strain>
        <tissue evidence="1">Leaf</tissue>
    </source>
</reference>
<organism evidence="1 2">
    <name type="scientific">Melia azedarach</name>
    <name type="common">Chinaberry tree</name>
    <dbReference type="NCBI Taxonomy" id="155640"/>
    <lineage>
        <taxon>Eukaryota</taxon>
        <taxon>Viridiplantae</taxon>
        <taxon>Streptophyta</taxon>
        <taxon>Embryophyta</taxon>
        <taxon>Tracheophyta</taxon>
        <taxon>Spermatophyta</taxon>
        <taxon>Magnoliopsida</taxon>
        <taxon>eudicotyledons</taxon>
        <taxon>Gunneridae</taxon>
        <taxon>Pentapetalae</taxon>
        <taxon>rosids</taxon>
        <taxon>malvids</taxon>
        <taxon>Sapindales</taxon>
        <taxon>Meliaceae</taxon>
        <taxon>Melia</taxon>
    </lineage>
</organism>
<accession>A0ACC1XFC0</accession>
<name>A0ACC1XFC0_MELAZ</name>
<sequence>MLAPGMVFDPTDEELVSNFLIEKASGASEGELSDFIKYIALYQHAPSQLRSLAQDSGHEKWYFFTHLEKKYQQGRNINRQVPGGYWQKTCPPSLIKDKAGNTIAKKTSLTYYKKDRTSAQPEKTKWLMKEYMLENQPPNIPNDKESEMLTLCYIYRSKHHRRTTNRRRNSDVNN</sequence>
<gene>
    <name evidence="1" type="ORF">OWV82_019266</name>
</gene>